<dbReference type="Proteomes" id="UP000187941">
    <property type="component" value="Chromosome"/>
</dbReference>
<dbReference type="SMART" id="SM00922">
    <property type="entry name" value="MR_MLE"/>
    <property type="match status" value="1"/>
</dbReference>
<dbReference type="Gene3D" id="3.20.20.120">
    <property type="entry name" value="Enolase-like C-terminal domain"/>
    <property type="match status" value="1"/>
</dbReference>
<dbReference type="InterPro" id="IPR013341">
    <property type="entry name" value="Mandelate_racemase_N_dom"/>
</dbReference>
<dbReference type="Pfam" id="PF13378">
    <property type="entry name" value="MR_MLE_C"/>
    <property type="match status" value="1"/>
</dbReference>
<accession>A0A1P9WUT7</accession>
<evidence type="ECO:0000256" key="2">
    <source>
        <dbReference type="SAM" id="SignalP"/>
    </source>
</evidence>
<name>A0A1P9WUT7_9BACT</name>
<feature type="signal peptide" evidence="2">
    <location>
        <begin position="1"/>
        <end position="27"/>
    </location>
</feature>
<dbReference type="CDD" id="cd03316">
    <property type="entry name" value="MR_like"/>
    <property type="match status" value="1"/>
</dbReference>
<keyword evidence="5" id="KW-1185">Reference proteome</keyword>
<dbReference type="RefSeq" id="WP_077130547.1">
    <property type="nucleotide sequence ID" value="NZ_CP014263.1"/>
</dbReference>
<evidence type="ECO:0000256" key="1">
    <source>
        <dbReference type="ARBA" id="ARBA00023239"/>
    </source>
</evidence>
<keyword evidence="2" id="KW-0732">Signal</keyword>
<protein>
    <submittedName>
        <fullName evidence="4">Mandelate racemase</fullName>
    </submittedName>
</protein>
<dbReference type="STRING" id="1178516.AWR27_07060"/>
<evidence type="ECO:0000313" key="4">
    <source>
        <dbReference type="EMBL" id="AQG79100.1"/>
    </source>
</evidence>
<dbReference type="KEGG" id="smon:AWR27_07060"/>
<dbReference type="GO" id="GO:0016829">
    <property type="term" value="F:lyase activity"/>
    <property type="evidence" value="ECO:0007669"/>
    <property type="project" value="UniProtKB-KW"/>
</dbReference>
<dbReference type="AlphaFoldDB" id="A0A1P9WUT7"/>
<feature type="chain" id="PRO_5012704367" evidence="2">
    <location>
        <begin position="28"/>
        <end position="413"/>
    </location>
</feature>
<dbReference type="InterPro" id="IPR034593">
    <property type="entry name" value="DgoD-like"/>
</dbReference>
<dbReference type="SUPFAM" id="SSF51604">
    <property type="entry name" value="Enolase C-terminal domain-like"/>
    <property type="match status" value="1"/>
</dbReference>
<dbReference type="PANTHER" id="PTHR48080:SF2">
    <property type="entry name" value="D-GALACTONATE DEHYDRATASE"/>
    <property type="match status" value="1"/>
</dbReference>
<dbReference type="InterPro" id="IPR013342">
    <property type="entry name" value="Mandelate_racemase_C"/>
</dbReference>
<keyword evidence="1" id="KW-0456">Lyase</keyword>
<dbReference type="InterPro" id="IPR029017">
    <property type="entry name" value="Enolase-like_N"/>
</dbReference>
<dbReference type="GO" id="GO:0016854">
    <property type="term" value="F:racemase and epimerase activity"/>
    <property type="evidence" value="ECO:0007669"/>
    <property type="project" value="UniProtKB-ARBA"/>
</dbReference>
<reference evidence="4 5" key="1">
    <citation type="submission" date="2016-01" db="EMBL/GenBank/DDBJ databases">
        <authorList>
            <person name="Oliw E.H."/>
        </authorList>
    </citation>
    <scope>NUCLEOTIDE SEQUENCE [LARGE SCALE GENOMIC DNA]</scope>
    <source>
        <strain evidence="4 5">DY10</strain>
    </source>
</reference>
<proteinExistence type="predicted"/>
<dbReference type="Gene3D" id="3.30.390.10">
    <property type="entry name" value="Enolase-like, N-terminal domain"/>
    <property type="match status" value="1"/>
</dbReference>
<dbReference type="InterPro" id="IPR036849">
    <property type="entry name" value="Enolase-like_C_sf"/>
</dbReference>
<dbReference type="PANTHER" id="PTHR48080">
    <property type="entry name" value="D-GALACTONATE DEHYDRATASE-RELATED"/>
    <property type="match status" value="1"/>
</dbReference>
<evidence type="ECO:0000313" key="5">
    <source>
        <dbReference type="Proteomes" id="UP000187941"/>
    </source>
</evidence>
<dbReference type="OrthoDB" id="9775391at2"/>
<feature type="domain" description="Mandelate racemase/muconate lactonizing enzyme C-terminal" evidence="3">
    <location>
        <begin position="179"/>
        <end position="283"/>
    </location>
</feature>
<dbReference type="EMBL" id="CP014263">
    <property type="protein sequence ID" value="AQG79100.1"/>
    <property type="molecule type" value="Genomic_DNA"/>
</dbReference>
<dbReference type="SUPFAM" id="SSF54826">
    <property type="entry name" value="Enolase N-terminal domain-like"/>
    <property type="match status" value="1"/>
</dbReference>
<dbReference type="InterPro" id="IPR029065">
    <property type="entry name" value="Enolase_C-like"/>
</dbReference>
<sequence length="413" mass="45817">MNRLEFLKTASAAALLVSGAPPTDAQAGTTAPNDALPTWPLPDLKKAITSPVKIRSVELMKTQNRLLLMVTAEDGTRGITQCNDRMPNLTSLLKGLVLPHFVGQDARDLPQLVDNAYRLNSNYKYAGMPLWNCIGSVEIATWDLLGRLAQKPVYALLGKPVRQEYPVYISDWYRGGEPAEGVVDRLLEKMAATGANGVKIKLGGRMVNTPEDDARTRMYVPLVRKKLGDKAIIYADGNGSFTPKEGIETGKFLENYGVAIFEEPCNFEDEEGMRQVNQALTKIKLAGGEQDSSLYRFERMARTSVYDLYQPDLYYNGGILRALQVAEIVRKYGKLIAPHTPKADPLIAPFWQFAALAPNLYGLQEFVYNPSEKPASWFTPNMRVQNGNMPIPATPGLGIEYDEGIWKQAEKIV</sequence>
<gene>
    <name evidence="4" type="ORF">AWR27_07060</name>
</gene>
<evidence type="ECO:0000259" key="3">
    <source>
        <dbReference type="SMART" id="SM00922"/>
    </source>
</evidence>
<organism evidence="4 5">
    <name type="scientific">Spirosoma montaniterrae</name>
    <dbReference type="NCBI Taxonomy" id="1178516"/>
    <lineage>
        <taxon>Bacteria</taxon>
        <taxon>Pseudomonadati</taxon>
        <taxon>Bacteroidota</taxon>
        <taxon>Cytophagia</taxon>
        <taxon>Cytophagales</taxon>
        <taxon>Cytophagaceae</taxon>
        <taxon>Spirosoma</taxon>
    </lineage>
</organism>
<dbReference type="Pfam" id="PF02746">
    <property type="entry name" value="MR_MLE_N"/>
    <property type="match status" value="1"/>
</dbReference>
<dbReference type="SFLD" id="SFLDS00001">
    <property type="entry name" value="Enolase"/>
    <property type="match status" value="1"/>
</dbReference>